<reference evidence="1 2" key="1">
    <citation type="submission" date="2014-02" db="EMBL/GenBank/DDBJ databases">
        <title>Transposable element dynamics among asymbiotic and ectomycorrhizal Amanita fungi.</title>
        <authorList>
            <consortium name="DOE Joint Genome Institute"/>
            <person name="Hess J."/>
            <person name="Skrede I."/>
            <person name="Wolfe B."/>
            <person name="LaButti K."/>
            <person name="Ohm R.A."/>
            <person name="Grigoriev I.V."/>
            <person name="Pringle A."/>
        </authorList>
    </citation>
    <scope>NUCLEOTIDE SEQUENCE [LARGE SCALE GENOMIC DNA]</scope>
    <source>
        <strain evidence="1 2">SKay4041</strain>
    </source>
</reference>
<dbReference type="Proteomes" id="UP000242287">
    <property type="component" value="Unassembled WGS sequence"/>
</dbReference>
<protein>
    <submittedName>
        <fullName evidence="1">Uncharacterized protein</fullName>
    </submittedName>
</protein>
<evidence type="ECO:0000313" key="2">
    <source>
        <dbReference type="Proteomes" id="UP000242287"/>
    </source>
</evidence>
<accession>A0A2A9NL80</accession>
<proteinExistence type="predicted"/>
<evidence type="ECO:0000313" key="1">
    <source>
        <dbReference type="EMBL" id="PFH50848.1"/>
    </source>
</evidence>
<keyword evidence="2" id="KW-1185">Reference proteome</keyword>
<dbReference type="EMBL" id="KZ301996">
    <property type="protein sequence ID" value="PFH50848.1"/>
    <property type="molecule type" value="Genomic_DNA"/>
</dbReference>
<sequence>MYDLVVDLMRVAAYHMPIRTVHYTRVWHHKIAIVRIAKNLQAPEGWLGCGDPFLGFGQEIRASAVLSKQAGHVCHADHPYRKPRLKILTCIYFGPETGMSVS</sequence>
<gene>
    <name evidence="1" type="ORF">AMATHDRAFT_60340</name>
</gene>
<dbReference type="AlphaFoldDB" id="A0A2A9NL80"/>
<organism evidence="1 2">
    <name type="scientific">Amanita thiersii Skay4041</name>
    <dbReference type="NCBI Taxonomy" id="703135"/>
    <lineage>
        <taxon>Eukaryota</taxon>
        <taxon>Fungi</taxon>
        <taxon>Dikarya</taxon>
        <taxon>Basidiomycota</taxon>
        <taxon>Agaricomycotina</taxon>
        <taxon>Agaricomycetes</taxon>
        <taxon>Agaricomycetidae</taxon>
        <taxon>Agaricales</taxon>
        <taxon>Pluteineae</taxon>
        <taxon>Amanitaceae</taxon>
        <taxon>Amanita</taxon>
    </lineage>
</organism>
<name>A0A2A9NL80_9AGAR</name>